<dbReference type="InterPro" id="IPR011010">
    <property type="entry name" value="DNA_brk_join_enz"/>
</dbReference>
<dbReference type="GO" id="GO:0003677">
    <property type="term" value="F:DNA binding"/>
    <property type="evidence" value="ECO:0007669"/>
    <property type="project" value="InterPro"/>
</dbReference>
<accession>A0A857F515</accession>
<name>A0A857F515_9GAMM</name>
<dbReference type="SUPFAM" id="SSF56349">
    <property type="entry name" value="DNA breaking-rejoining enzymes"/>
    <property type="match status" value="1"/>
</dbReference>
<dbReference type="Proteomes" id="UP000464402">
    <property type="component" value="Chromosome"/>
</dbReference>
<proteinExistence type="predicted"/>
<dbReference type="GO" id="GO:0015074">
    <property type="term" value="P:DNA integration"/>
    <property type="evidence" value="ECO:0007669"/>
    <property type="project" value="InterPro"/>
</dbReference>
<evidence type="ECO:0000256" key="2">
    <source>
        <dbReference type="SAM" id="MobiDB-lite"/>
    </source>
</evidence>
<keyword evidence="5" id="KW-1185">Reference proteome</keyword>
<dbReference type="Gene3D" id="1.10.443.10">
    <property type="entry name" value="Intergrase catalytic core"/>
    <property type="match status" value="1"/>
</dbReference>
<gene>
    <name evidence="4" type="ORF">F0T03_15985</name>
</gene>
<evidence type="ECO:0000313" key="4">
    <source>
        <dbReference type="EMBL" id="QHB34806.1"/>
    </source>
</evidence>
<evidence type="ECO:0000256" key="1">
    <source>
        <dbReference type="ARBA" id="ARBA00023172"/>
    </source>
</evidence>
<sequence>MINFQRQHLFNLLHLGFNDLCRIGCPGDITLFSRAGNNCNALNITLREVITQCRDRIVSPYLLHHHHAVATAKHGGKIRDQTIRMNFTAASEASGLKWEEGIPPTFHEKRSLSEQLYREQRIDTKSLLGHKNQAMTDKYNDDRGKE</sequence>
<feature type="region of interest" description="Disordered" evidence="2">
    <location>
        <begin position="123"/>
        <end position="146"/>
    </location>
</feature>
<protein>
    <submittedName>
        <fullName evidence="4">Tyrosine-type recombinase/integrase</fullName>
    </submittedName>
</protein>
<dbReference type="KEGG" id="yca:F0T03_15985"/>
<keyword evidence="1" id="KW-0233">DNA recombination</keyword>
<evidence type="ECO:0000259" key="3">
    <source>
        <dbReference type="Pfam" id="PF00589"/>
    </source>
</evidence>
<dbReference type="EMBL" id="CP043727">
    <property type="protein sequence ID" value="QHB34806.1"/>
    <property type="molecule type" value="Genomic_DNA"/>
</dbReference>
<dbReference type="InterPro" id="IPR002104">
    <property type="entry name" value="Integrase_catalytic"/>
</dbReference>
<dbReference type="InterPro" id="IPR013762">
    <property type="entry name" value="Integrase-like_cat_sf"/>
</dbReference>
<dbReference type="AlphaFoldDB" id="A0A857F515"/>
<dbReference type="Pfam" id="PF00589">
    <property type="entry name" value="Phage_integrase"/>
    <property type="match status" value="1"/>
</dbReference>
<evidence type="ECO:0000313" key="5">
    <source>
        <dbReference type="Proteomes" id="UP000464402"/>
    </source>
</evidence>
<feature type="domain" description="Tyr recombinase" evidence="3">
    <location>
        <begin position="64"/>
        <end position="142"/>
    </location>
</feature>
<organism evidence="4 5">
    <name type="scientific">Yersinia canariae</name>
    <dbReference type="NCBI Taxonomy" id="2607663"/>
    <lineage>
        <taxon>Bacteria</taxon>
        <taxon>Pseudomonadati</taxon>
        <taxon>Pseudomonadota</taxon>
        <taxon>Gammaproteobacteria</taxon>
        <taxon>Enterobacterales</taxon>
        <taxon>Yersiniaceae</taxon>
        <taxon>Yersinia</taxon>
    </lineage>
</organism>
<reference evidence="5" key="1">
    <citation type="submission" date="2019-09" db="EMBL/GenBank/DDBJ databases">
        <title>Yersinia canariae sp. nov., isolated from a human yersiniosis case.</title>
        <authorList>
            <person name="Nguyen S.V."/>
            <person name="Greig D."/>
            <person name="Hurley D."/>
            <person name="Cao Y."/>
            <person name="McCabe E."/>
            <person name="Mitchell M."/>
            <person name="Jenkins C."/>
            <person name="Fanning S."/>
        </authorList>
    </citation>
    <scope>NUCLEOTIDE SEQUENCE [LARGE SCALE GENOMIC DNA]</scope>
    <source>
        <strain evidence="5">NCTC 14382</strain>
    </source>
</reference>
<dbReference type="GO" id="GO:0006310">
    <property type="term" value="P:DNA recombination"/>
    <property type="evidence" value="ECO:0007669"/>
    <property type="project" value="UniProtKB-KW"/>
</dbReference>